<dbReference type="EMBL" id="JAACJN010000100">
    <property type="protein sequence ID" value="KAF5374564.1"/>
    <property type="molecule type" value="Genomic_DNA"/>
</dbReference>
<feature type="signal peptide" evidence="3">
    <location>
        <begin position="1"/>
        <end position="18"/>
    </location>
</feature>
<feature type="domain" description="Vacuolar sorting protein Vps3844 C-terminal" evidence="4">
    <location>
        <begin position="242"/>
        <end position="341"/>
    </location>
</feature>
<reference evidence="5 6" key="1">
    <citation type="journal article" date="2020" name="ISME J.">
        <title>Uncovering the hidden diversity of litter-decomposition mechanisms in mushroom-forming fungi.</title>
        <authorList>
            <person name="Floudas D."/>
            <person name="Bentzer J."/>
            <person name="Ahren D."/>
            <person name="Johansson T."/>
            <person name="Persson P."/>
            <person name="Tunlid A."/>
        </authorList>
    </citation>
    <scope>NUCLEOTIDE SEQUENCE [LARGE SCALE GENOMIC DNA]</scope>
    <source>
        <strain evidence="5 6">CBS 406.79</strain>
    </source>
</reference>
<name>A0A8H5H0W7_9AGAR</name>
<sequence length="350" mass="37549">MISLRLGFLFSALHLTLAVNVYLNPESSSPRGSLSPEDASSALSQHLGLELFEFLQESSSSLYGNGPADFVAIGQKNALIVTMEEQDAKAILPSSLLPLFKLSGPTYSRVQSLSSVLRTYLHRARHTYSTIYESNLSIQNPSKFSELQEVLDGASGSAFATLDLTPLVDLRQGFDSDSVEYQRAVESTRVFLRNALEIGHELQLAILTYSSGPSHTKRQTPSQVPFPSHAPPQQPIGSVSTCFASENACSNATDSCSGRGQCVEASKSGRTCFVCACSASKTGKGNQVKTEHWVGESCERKDVSGQFVLFVGVGLVMLILAYGSVSLLYGVGEQTLPPTLTGTAVHAKKD</sequence>
<feature type="compositionally biased region" description="Polar residues" evidence="1">
    <location>
        <begin position="213"/>
        <end position="225"/>
    </location>
</feature>
<dbReference type="AlphaFoldDB" id="A0A8H5H0W7"/>
<keyword evidence="2" id="KW-0472">Membrane</keyword>
<feature type="transmembrane region" description="Helical" evidence="2">
    <location>
        <begin position="307"/>
        <end position="331"/>
    </location>
</feature>
<accession>A0A8H5H0W7</accession>
<gene>
    <name evidence="5" type="ORF">D9757_010170</name>
</gene>
<dbReference type="GO" id="GO:0005783">
    <property type="term" value="C:endoplasmic reticulum"/>
    <property type="evidence" value="ECO:0007669"/>
    <property type="project" value="TreeGrafter"/>
</dbReference>
<keyword evidence="2" id="KW-0812">Transmembrane</keyword>
<dbReference type="PANTHER" id="PTHR36853">
    <property type="entry name" value="EXPRESSED PROTEIN"/>
    <property type="match status" value="1"/>
</dbReference>
<evidence type="ECO:0000256" key="1">
    <source>
        <dbReference type="SAM" id="MobiDB-lite"/>
    </source>
</evidence>
<keyword evidence="6" id="KW-1185">Reference proteome</keyword>
<organism evidence="5 6">
    <name type="scientific">Collybiopsis confluens</name>
    <dbReference type="NCBI Taxonomy" id="2823264"/>
    <lineage>
        <taxon>Eukaryota</taxon>
        <taxon>Fungi</taxon>
        <taxon>Dikarya</taxon>
        <taxon>Basidiomycota</taxon>
        <taxon>Agaricomycotina</taxon>
        <taxon>Agaricomycetes</taxon>
        <taxon>Agaricomycetidae</taxon>
        <taxon>Agaricales</taxon>
        <taxon>Marasmiineae</taxon>
        <taxon>Omphalotaceae</taxon>
        <taxon>Collybiopsis</taxon>
    </lineage>
</organism>
<dbReference type="InterPro" id="IPR024382">
    <property type="entry name" value="Vps3844_C"/>
</dbReference>
<evidence type="ECO:0000313" key="5">
    <source>
        <dbReference type="EMBL" id="KAF5374564.1"/>
    </source>
</evidence>
<keyword evidence="2" id="KW-1133">Transmembrane helix</keyword>
<evidence type="ECO:0000259" key="4">
    <source>
        <dbReference type="Pfam" id="PF12955"/>
    </source>
</evidence>
<dbReference type="InterPro" id="IPR053065">
    <property type="entry name" value="Archenteron_Induction-Rel"/>
</dbReference>
<feature type="chain" id="PRO_5034333905" description="Vacuolar sorting protein Vps3844 C-terminal domain-containing protein" evidence="3">
    <location>
        <begin position="19"/>
        <end position="350"/>
    </location>
</feature>
<dbReference type="OrthoDB" id="5583277at2759"/>
<evidence type="ECO:0000256" key="3">
    <source>
        <dbReference type="SAM" id="SignalP"/>
    </source>
</evidence>
<comment type="caution">
    <text evidence="5">The sequence shown here is derived from an EMBL/GenBank/DDBJ whole genome shotgun (WGS) entry which is preliminary data.</text>
</comment>
<dbReference type="Pfam" id="PF12955">
    <property type="entry name" value="Vps3844_C"/>
    <property type="match status" value="1"/>
</dbReference>
<dbReference type="Proteomes" id="UP000518752">
    <property type="component" value="Unassembled WGS sequence"/>
</dbReference>
<evidence type="ECO:0000256" key="2">
    <source>
        <dbReference type="SAM" id="Phobius"/>
    </source>
</evidence>
<proteinExistence type="predicted"/>
<evidence type="ECO:0000313" key="6">
    <source>
        <dbReference type="Proteomes" id="UP000518752"/>
    </source>
</evidence>
<feature type="region of interest" description="Disordered" evidence="1">
    <location>
        <begin position="213"/>
        <end position="233"/>
    </location>
</feature>
<dbReference type="PANTHER" id="PTHR36853:SF1">
    <property type="entry name" value="DUF3844 DOMAIN-CONTAINING PROTEIN"/>
    <property type="match status" value="1"/>
</dbReference>
<keyword evidence="3" id="KW-0732">Signal</keyword>
<protein>
    <recommendedName>
        <fullName evidence="4">Vacuolar sorting protein Vps3844 C-terminal domain-containing protein</fullName>
    </recommendedName>
</protein>